<dbReference type="EMBL" id="CAKMMG010000002">
    <property type="protein sequence ID" value="CAH1205529.1"/>
    <property type="molecule type" value="Genomic_DNA"/>
</dbReference>
<evidence type="ECO:0000256" key="2">
    <source>
        <dbReference type="SAM" id="Phobius"/>
    </source>
</evidence>
<reference evidence="3" key="1">
    <citation type="submission" date="2022-01" db="EMBL/GenBank/DDBJ databases">
        <authorList>
            <person name="Criscuolo A."/>
        </authorList>
    </citation>
    <scope>NUCLEOTIDE SEQUENCE</scope>
    <source>
        <strain evidence="3">CIP111892</strain>
    </source>
</reference>
<sequence length="88" mass="9874">MDVLYLFYYLLKGPEGNFGTGGAVASAFVFGFLPLIAVKIKKSEDNSGRKSKDSLQGHYEQGFKNGDQKIHSQSFTCSMRNRQVDKYI</sequence>
<gene>
    <name evidence="3" type="ORF">PAECIP111892_02709</name>
</gene>
<protein>
    <submittedName>
        <fullName evidence="3">Uncharacterized protein</fullName>
    </submittedName>
</protein>
<organism evidence="3 4">
    <name type="scientific">Paenibacillus auburnensis</name>
    <dbReference type="NCBI Taxonomy" id="2905649"/>
    <lineage>
        <taxon>Bacteria</taxon>
        <taxon>Bacillati</taxon>
        <taxon>Bacillota</taxon>
        <taxon>Bacilli</taxon>
        <taxon>Bacillales</taxon>
        <taxon>Paenibacillaceae</taxon>
        <taxon>Paenibacillus</taxon>
    </lineage>
</organism>
<accession>A0ABN8GEJ7</accession>
<keyword evidence="2" id="KW-0472">Membrane</keyword>
<comment type="caution">
    <text evidence="3">The sequence shown here is derived from an EMBL/GenBank/DDBJ whole genome shotgun (WGS) entry which is preliminary data.</text>
</comment>
<feature type="compositionally biased region" description="Basic and acidic residues" evidence="1">
    <location>
        <begin position="43"/>
        <end position="55"/>
    </location>
</feature>
<keyword evidence="2" id="KW-1133">Transmembrane helix</keyword>
<name>A0ABN8GEJ7_9BACL</name>
<evidence type="ECO:0000313" key="3">
    <source>
        <dbReference type="EMBL" id="CAH1205529.1"/>
    </source>
</evidence>
<keyword evidence="2" id="KW-0812">Transmembrane</keyword>
<evidence type="ECO:0000256" key="1">
    <source>
        <dbReference type="SAM" id="MobiDB-lite"/>
    </source>
</evidence>
<proteinExistence type="predicted"/>
<keyword evidence="4" id="KW-1185">Reference proteome</keyword>
<dbReference type="RefSeq" id="WP_236333823.1">
    <property type="nucleotide sequence ID" value="NZ_CAKMMG010000002.1"/>
</dbReference>
<evidence type="ECO:0000313" key="4">
    <source>
        <dbReference type="Proteomes" id="UP000838324"/>
    </source>
</evidence>
<dbReference type="Proteomes" id="UP000838324">
    <property type="component" value="Unassembled WGS sequence"/>
</dbReference>
<feature type="transmembrane region" description="Helical" evidence="2">
    <location>
        <begin position="20"/>
        <end position="40"/>
    </location>
</feature>
<feature type="region of interest" description="Disordered" evidence="1">
    <location>
        <begin position="43"/>
        <end position="67"/>
    </location>
</feature>